<keyword evidence="8" id="KW-0865">Zymogen</keyword>
<comment type="subcellular location">
    <subcellularLocation>
        <location evidence="2">Secreted</location>
        <location evidence="2">Extracellular space</location>
    </subcellularLocation>
</comment>
<feature type="region of interest" description="Disordered" evidence="10">
    <location>
        <begin position="203"/>
        <end position="224"/>
    </location>
</feature>
<dbReference type="SUPFAM" id="SSF54897">
    <property type="entry name" value="Protease propeptides/inhibitors"/>
    <property type="match status" value="1"/>
</dbReference>
<comment type="caution">
    <text evidence="12">The sequence shown here is derived from an EMBL/GenBank/DDBJ whole genome shotgun (WGS) entry which is preliminary data.</text>
</comment>
<dbReference type="Gene3D" id="3.40.50.200">
    <property type="entry name" value="Peptidase S8/S53 domain"/>
    <property type="match status" value="2"/>
</dbReference>
<accession>A0A8T9BVQ9</accession>
<dbReference type="InterPro" id="IPR015366">
    <property type="entry name" value="S53_propep"/>
</dbReference>
<dbReference type="Pfam" id="PF09286">
    <property type="entry name" value="Pro-kuma_activ"/>
    <property type="match status" value="1"/>
</dbReference>
<dbReference type="InterPro" id="IPR036852">
    <property type="entry name" value="Peptidase_S8/S53_dom_sf"/>
</dbReference>
<protein>
    <submittedName>
        <fullName evidence="12">Aorsin</fullName>
    </submittedName>
</protein>
<keyword evidence="6" id="KW-0720">Serine protease</keyword>
<sequence length="602" mass="65510">MAYSVKYTSRIRWILTAKMLLPSFLVLLALSVSARSAAVPNTHVVHEKREVTSRQWVKRGKLSSSAVLPMRIGLKQQNLHLGHDLLMDVSHPESKNYAKHWTAEEIIDKFAPVQKTVDSVKEWLTDFGIDGSRITHSDNKGWLAFDATTAEAEGLLHAKYHMYEHTSKGHVTPACESYHVPKHIQEHVDYITPGIKLIAPTKRGRGKRSISMTSSQDSQSSTAPLRVEHPEGFQILNANNVSGCDKQITPACIRALYKIPEVEYETARSDNALGIFEEGDFYSQQDLDLAFANFTPSIPKGTHPTPAFIDGASAPVSVRNAGGESDLDFELAYPIIYPQNVTLYQTDDLFYSNNPNSTSSGGFNTFLDALDGSYCTYSAFGETGNDPIDPVYPDTQGSGSQAYKGALQCGVYKAMTAYKCYFGLVWRPGSGSACILPTKAMQRVSAASVNNMLKLMPCRYMKLGLQGVSIFYASGDDGVAGPPGDGGSANGCLGGNHTIFNPAWPNSCPYLTNVGATKVYPGKTTSDPESAVVDPAGHPYRDAYSSGGGFSNIYPIPDYQKDAVAKFYNDHEPKYPHYSHGVLGEGGGLYNRSGRGYPDVAA</sequence>
<dbReference type="OrthoDB" id="409122at2759"/>
<evidence type="ECO:0000313" key="13">
    <source>
        <dbReference type="Proteomes" id="UP000469558"/>
    </source>
</evidence>
<gene>
    <name evidence="12" type="primary">aorO_1</name>
    <name evidence="12" type="ORF">LSUE1_G008535</name>
</gene>
<reference evidence="12 13" key="1">
    <citation type="submission" date="2018-05" db="EMBL/GenBank/DDBJ databases">
        <title>Genome sequencing and assembly of the regulated plant pathogen Lachnellula willkommii and related sister species for the development of diagnostic species identification markers.</title>
        <authorList>
            <person name="Giroux E."/>
            <person name="Bilodeau G."/>
        </authorList>
    </citation>
    <scope>NUCLEOTIDE SEQUENCE [LARGE SCALE GENOMIC DNA]</scope>
    <source>
        <strain evidence="12 13">CBS 268.59</strain>
    </source>
</reference>
<proteinExistence type="predicted"/>
<evidence type="ECO:0000256" key="2">
    <source>
        <dbReference type="ARBA" id="ARBA00004239"/>
    </source>
</evidence>
<comment type="caution">
    <text evidence="9">Lacks conserved residue(s) required for the propagation of feature annotation.</text>
</comment>
<organism evidence="12 13">
    <name type="scientific">Lachnellula suecica</name>
    <dbReference type="NCBI Taxonomy" id="602035"/>
    <lineage>
        <taxon>Eukaryota</taxon>
        <taxon>Fungi</taxon>
        <taxon>Dikarya</taxon>
        <taxon>Ascomycota</taxon>
        <taxon>Pezizomycotina</taxon>
        <taxon>Leotiomycetes</taxon>
        <taxon>Helotiales</taxon>
        <taxon>Lachnaceae</taxon>
        <taxon>Lachnellula</taxon>
    </lineage>
</organism>
<keyword evidence="5" id="KW-0378">Hydrolase</keyword>
<dbReference type="InterPro" id="IPR030400">
    <property type="entry name" value="Sedolisin_dom"/>
</dbReference>
<dbReference type="CDD" id="cd04056">
    <property type="entry name" value="Peptidases_S53"/>
    <property type="match status" value="1"/>
</dbReference>
<evidence type="ECO:0000256" key="4">
    <source>
        <dbReference type="ARBA" id="ARBA00022723"/>
    </source>
</evidence>
<feature type="non-terminal residue" evidence="12">
    <location>
        <position position="1"/>
    </location>
</feature>
<evidence type="ECO:0000256" key="5">
    <source>
        <dbReference type="ARBA" id="ARBA00022801"/>
    </source>
</evidence>
<evidence type="ECO:0000256" key="10">
    <source>
        <dbReference type="SAM" id="MobiDB-lite"/>
    </source>
</evidence>
<evidence type="ECO:0000256" key="6">
    <source>
        <dbReference type="ARBA" id="ARBA00022825"/>
    </source>
</evidence>
<keyword evidence="4" id="KW-0479">Metal-binding</keyword>
<dbReference type="Proteomes" id="UP000469558">
    <property type="component" value="Unassembled WGS sequence"/>
</dbReference>
<dbReference type="PROSITE" id="PS51695">
    <property type="entry name" value="SEDOLISIN"/>
    <property type="match status" value="1"/>
</dbReference>
<dbReference type="PANTHER" id="PTHR14218">
    <property type="entry name" value="PROTEASE S8 TRIPEPTIDYL PEPTIDASE I CLN2"/>
    <property type="match status" value="1"/>
</dbReference>
<keyword evidence="7" id="KW-0106">Calcium</keyword>
<dbReference type="EMBL" id="QGMK01002894">
    <property type="protein sequence ID" value="TVY55396.1"/>
    <property type="molecule type" value="Genomic_DNA"/>
</dbReference>
<dbReference type="GO" id="GO:0008240">
    <property type="term" value="F:tripeptidyl-peptidase activity"/>
    <property type="evidence" value="ECO:0007669"/>
    <property type="project" value="TreeGrafter"/>
</dbReference>
<feature type="compositionally biased region" description="Low complexity" evidence="10">
    <location>
        <begin position="209"/>
        <end position="222"/>
    </location>
</feature>
<dbReference type="CDD" id="cd11377">
    <property type="entry name" value="Pro-peptidase_S53"/>
    <property type="match status" value="1"/>
</dbReference>
<dbReference type="GO" id="GO:0005576">
    <property type="term" value="C:extracellular region"/>
    <property type="evidence" value="ECO:0007669"/>
    <property type="project" value="UniProtKB-SubCell"/>
</dbReference>
<evidence type="ECO:0000256" key="7">
    <source>
        <dbReference type="ARBA" id="ARBA00022837"/>
    </source>
</evidence>
<evidence type="ECO:0000256" key="1">
    <source>
        <dbReference type="ARBA" id="ARBA00001913"/>
    </source>
</evidence>
<dbReference type="GO" id="GO:0004252">
    <property type="term" value="F:serine-type endopeptidase activity"/>
    <property type="evidence" value="ECO:0007669"/>
    <property type="project" value="InterPro"/>
</dbReference>
<dbReference type="SMART" id="SM00944">
    <property type="entry name" value="Pro-kuma_activ"/>
    <property type="match status" value="1"/>
</dbReference>
<keyword evidence="13" id="KW-1185">Reference proteome</keyword>
<keyword evidence="3" id="KW-0645">Protease</keyword>
<evidence type="ECO:0000256" key="8">
    <source>
        <dbReference type="ARBA" id="ARBA00023145"/>
    </source>
</evidence>
<evidence type="ECO:0000259" key="11">
    <source>
        <dbReference type="PROSITE" id="PS51695"/>
    </source>
</evidence>
<evidence type="ECO:0000313" key="12">
    <source>
        <dbReference type="EMBL" id="TVY55396.1"/>
    </source>
</evidence>
<dbReference type="InterPro" id="IPR050819">
    <property type="entry name" value="Tripeptidyl-peptidase_I"/>
</dbReference>
<evidence type="ECO:0000256" key="9">
    <source>
        <dbReference type="PROSITE-ProRule" id="PRU01032"/>
    </source>
</evidence>
<evidence type="ECO:0000256" key="3">
    <source>
        <dbReference type="ARBA" id="ARBA00022670"/>
    </source>
</evidence>
<dbReference type="PANTHER" id="PTHR14218:SF19">
    <property type="entry name" value="SERINE PROTEASE AORO, PUTATIVE (AFU_ORTHOLOGUE AFUA_6G10250)-RELATED"/>
    <property type="match status" value="1"/>
</dbReference>
<dbReference type="AlphaFoldDB" id="A0A8T9BVQ9"/>
<comment type="cofactor">
    <cofactor evidence="1">
        <name>Ca(2+)</name>
        <dbReference type="ChEBI" id="CHEBI:29108"/>
    </cofactor>
</comment>
<dbReference type="GO" id="GO:0046872">
    <property type="term" value="F:metal ion binding"/>
    <property type="evidence" value="ECO:0007669"/>
    <property type="project" value="UniProtKB-KW"/>
</dbReference>
<dbReference type="SUPFAM" id="SSF52743">
    <property type="entry name" value="Subtilisin-like"/>
    <property type="match status" value="1"/>
</dbReference>
<name>A0A8T9BVQ9_9HELO</name>
<feature type="domain" description="Peptidase S53" evidence="11">
    <location>
        <begin position="247"/>
        <end position="602"/>
    </location>
</feature>
<dbReference type="GO" id="GO:0006508">
    <property type="term" value="P:proteolysis"/>
    <property type="evidence" value="ECO:0007669"/>
    <property type="project" value="UniProtKB-KW"/>
</dbReference>